<dbReference type="AlphaFoldDB" id="A0A0A9BUR7"/>
<sequence>MYLQNKKQSLLFFIITLNGYS</sequence>
<dbReference type="EMBL" id="GBRH01234898">
    <property type="protein sequence ID" value="JAD62997.1"/>
    <property type="molecule type" value="Transcribed_RNA"/>
</dbReference>
<organism evidence="1">
    <name type="scientific">Arundo donax</name>
    <name type="common">Giant reed</name>
    <name type="synonym">Donax arundinaceus</name>
    <dbReference type="NCBI Taxonomy" id="35708"/>
    <lineage>
        <taxon>Eukaryota</taxon>
        <taxon>Viridiplantae</taxon>
        <taxon>Streptophyta</taxon>
        <taxon>Embryophyta</taxon>
        <taxon>Tracheophyta</taxon>
        <taxon>Spermatophyta</taxon>
        <taxon>Magnoliopsida</taxon>
        <taxon>Liliopsida</taxon>
        <taxon>Poales</taxon>
        <taxon>Poaceae</taxon>
        <taxon>PACMAD clade</taxon>
        <taxon>Arundinoideae</taxon>
        <taxon>Arundineae</taxon>
        <taxon>Arundo</taxon>
    </lineage>
</organism>
<reference evidence="1" key="2">
    <citation type="journal article" date="2015" name="Data Brief">
        <title>Shoot transcriptome of the giant reed, Arundo donax.</title>
        <authorList>
            <person name="Barrero R.A."/>
            <person name="Guerrero F.D."/>
            <person name="Moolhuijzen P."/>
            <person name="Goolsby J.A."/>
            <person name="Tidwell J."/>
            <person name="Bellgard S.E."/>
            <person name="Bellgard M.I."/>
        </authorList>
    </citation>
    <scope>NUCLEOTIDE SEQUENCE</scope>
    <source>
        <tissue evidence="1">Shoot tissue taken approximately 20 cm above the soil surface</tissue>
    </source>
</reference>
<protein>
    <submittedName>
        <fullName evidence="1">Uncharacterized protein</fullName>
    </submittedName>
</protein>
<accession>A0A0A9BUR7</accession>
<reference evidence="1" key="1">
    <citation type="submission" date="2014-09" db="EMBL/GenBank/DDBJ databases">
        <authorList>
            <person name="Magalhaes I.L.F."/>
            <person name="Oliveira U."/>
            <person name="Santos F.R."/>
            <person name="Vidigal T.H.D.A."/>
            <person name="Brescovit A.D."/>
            <person name="Santos A.J."/>
        </authorList>
    </citation>
    <scope>NUCLEOTIDE SEQUENCE</scope>
    <source>
        <tissue evidence="1">Shoot tissue taken approximately 20 cm above the soil surface</tissue>
    </source>
</reference>
<proteinExistence type="predicted"/>
<evidence type="ECO:0000313" key="1">
    <source>
        <dbReference type="EMBL" id="JAD62997.1"/>
    </source>
</evidence>
<name>A0A0A9BUR7_ARUDO</name>